<dbReference type="InterPro" id="IPR001828">
    <property type="entry name" value="ANF_lig-bd_rcpt"/>
</dbReference>
<dbReference type="Gene3D" id="3.40.50.2300">
    <property type="match status" value="2"/>
</dbReference>
<dbReference type="GO" id="GO:0006865">
    <property type="term" value="P:amino acid transport"/>
    <property type="evidence" value="ECO:0007669"/>
    <property type="project" value="InterPro"/>
</dbReference>
<dbReference type="PANTHER" id="PTHR30483">
    <property type="entry name" value="LEUCINE-SPECIFIC-BINDING PROTEIN"/>
    <property type="match status" value="1"/>
</dbReference>
<dbReference type="Pfam" id="PF01094">
    <property type="entry name" value="ANF_receptor"/>
    <property type="match status" value="1"/>
</dbReference>
<dbReference type="CDD" id="cd06346">
    <property type="entry name" value="PBP1_ABC_ligand_binding-like"/>
    <property type="match status" value="1"/>
</dbReference>
<dbReference type="SUPFAM" id="SSF53822">
    <property type="entry name" value="Periplasmic binding protein-like I"/>
    <property type="match status" value="1"/>
</dbReference>
<proteinExistence type="predicted"/>
<evidence type="ECO:0000313" key="6">
    <source>
        <dbReference type="EMBL" id="VVZ94765.1"/>
    </source>
</evidence>
<accession>A0A5K1HZY3</accession>
<dbReference type="InterPro" id="IPR000709">
    <property type="entry name" value="Leu_Ile_Val-bd"/>
</dbReference>
<dbReference type="InterPro" id="IPR051010">
    <property type="entry name" value="BCAA_transport"/>
</dbReference>
<feature type="domain" description="Receptor ligand binding region" evidence="5">
    <location>
        <begin position="89"/>
        <end position="421"/>
    </location>
</feature>
<evidence type="ECO:0000313" key="7">
    <source>
        <dbReference type="Proteomes" id="UP000326725"/>
    </source>
</evidence>
<dbReference type="Proteomes" id="UP000326725">
    <property type="component" value="Unassembled WGS sequence"/>
</dbReference>
<keyword evidence="4" id="KW-0472">Membrane</keyword>
<keyword evidence="7" id="KW-1185">Reference proteome</keyword>
<evidence type="ECO:0000256" key="2">
    <source>
        <dbReference type="ARBA" id="ARBA00022692"/>
    </source>
</evidence>
<dbReference type="EMBL" id="CABVOU010000022">
    <property type="protein sequence ID" value="VVZ94765.1"/>
    <property type="molecule type" value="Genomic_DNA"/>
</dbReference>
<evidence type="ECO:0000256" key="1">
    <source>
        <dbReference type="ARBA" id="ARBA00004370"/>
    </source>
</evidence>
<dbReference type="PRINTS" id="PR00337">
    <property type="entry name" value="LEUILEVALBP"/>
</dbReference>
<protein>
    <submittedName>
        <fullName evidence="6">Leucine-, isoleucine-, valine-, threonine-, and alanine-binding protein</fullName>
    </submittedName>
</protein>
<gene>
    <name evidence="6" type="primary">braC_1</name>
    <name evidence="6" type="ORF">HALO32_00825</name>
</gene>
<keyword evidence="3" id="KW-1133">Transmembrane helix</keyword>
<comment type="subcellular location">
    <subcellularLocation>
        <location evidence="1">Membrane</location>
    </subcellularLocation>
</comment>
<evidence type="ECO:0000256" key="4">
    <source>
        <dbReference type="ARBA" id="ARBA00023136"/>
    </source>
</evidence>
<evidence type="ECO:0000259" key="5">
    <source>
        <dbReference type="Pfam" id="PF01094"/>
    </source>
</evidence>
<sequence>MDACQYRRRCRERWRGGLVFWQEGFQIVMVSYPSNQSETTIMKKHVLAMAVAASTVAFSGMAQAEVKIGFLGGFTGGIESLTPPIFDGAQLAVNQINEQGGLLDGQMIEMPTGDTTCSDASAASNSADRMVNTEQVTAIVGALCTGATIAAANNAAIPGGVVMVSPASTAPAVSELDDNDLVFRTVPSDAFQGEMLAKLLLEKGIDEVAVTYVNNDYGQGLSDAFAMTFEAEGGTVAANLAHEDNRADYRSELGTLSSSGVPTLVVLAYADTSGQTVLRQAYESGMFTQYVGADGMVGNSLVDAVGADVLEGMIATRPGSPDLPGTAMFSEAAEAADVDPDAVFAAQAYDAAFLLALAIEQNGNAEREGLSEALRSVAMAPGEVILPGEWEKAVELIAAGTEINYEGASGTHEFDANGDVPGIVVEMTVEDGEFVQVGELGADDL</sequence>
<name>A0A5K1HZY3_9GAMM</name>
<dbReference type="PANTHER" id="PTHR30483:SF6">
    <property type="entry name" value="PERIPLASMIC BINDING PROTEIN OF ABC TRANSPORTER FOR NATURAL AMINO ACIDS"/>
    <property type="match status" value="1"/>
</dbReference>
<dbReference type="InterPro" id="IPR028082">
    <property type="entry name" value="Peripla_BP_I"/>
</dbReference>
<dbReference type="GO" id="GO:0016020">
    <property type="term" value="C:membrane"/>
    <property type="evidence" value="ECO:0007669"/>
    <property type="project" value="UniProtKB-SubCell"/>
</dbReference>
<reference evidence="6 7" key="1">
    <citation type="submission" date="2019-09" db="EMBL/GenBank/DDBJ databases">
        <authorList>
            <person name="Criscuolo A."/>
        </authorList>
    </citation>
    <scope>NUCLEOTIDE SEQUENCE [LARGE SCALE GENOMIC DNA]</scope>
    <source>
        <strain evidence="7">3(2)</strain>
    </source>
</reference>
<keyword evidence="2" id="KW-0812">Transmembrane</keyword>
<evidence type="ECO:0000256" key="3">
    <source>
        <dbReference type="ARBA" id="ARBA00022989"/>
    </source>
</evidence>
<dbReference type="AlphaFoldDB" id="A0A5K1HZY3"/>
<organism evidence="6 7">
    <name type="scientific">Halomonas lysinitropha</name>
    <dbReference type="NCBI Taxonomy" id="2607506"/>
    <lineage>
        <taxon>Bacteria</taxon>
        <taxon>Pseudomonadati</taxon>
        <taxon>Pseudomonadota</taxon>
        <taxon>Gammaproteobacteria</taxon>
        <taxon>Oceanospirillales</taxon>
        <taxon>Halomonadaceae</taxon>
        <taxon>Halomonas</taxon>
    </lineage>
</organism>